<dbReference type="AlphaFoldDB" id="A0A392P455"/>
<feature type="region of interest" description="Disordered" evidence="1">
    <location>
        <begin position="1"/>
        <end position="42"/>
    </location>
</feature>
<evidence type="ECO:0000313" key="4">
    <source>
        <dbReference type="Proteomes" id="UP000265520"/>
    </source>
</evidence>
<proteinExistence type="predicted"/>
<dbReference type="Proteomes" id="UP000265520">
    <property type="component" value="Unassembled WGS sequence"/>
</dbReference>
<protein>
    <recommendedName>
        <fullName evidence="2">DUF4057 domain-containing protein</fullName>
    </recommendedName>
</protein>
<name>A0A392P455_9FABA</name>
<accession>A0A392P455</accession>
<organism evidence="3 4">
    <name type="scientific">Trifolium medium</name>
    <dbReference type="NCBI Taxonomy" id="97028"/>
    <lineage>
        <taxon>Eukaryota</taxon>
        <taxon>Viridiplantae</taxon>
        <taxon>Streptophyta</taxon>
        <taxon>Embryophyta</taxon>
        <taxon>Tracheophyta</taxon>
        <taxon>Spermatophyta</taxon>
        <taxon>Magnoliopsida</taxon>
        <taxon>eudicotyledons</taxon>
        <taxon>Gunneridae</taxon>
        <taxon>Pentapetalae</taxon>
        <taxon>rosids</taxon>
        <taxon>fabids</taxon>
        <taxon>Fabales</taxon>
        <taxon>Fabaceae</taxon>
        <taxon>Papilionoideae</taxon>
        <taxon>50 kb inversion clade</taxon>
        <taxon>NPAAA clade</taxon>
        <taxon>Hologalegina</taxon>
        <taxon>IRL clade</taxon>
        <taxon>Trifolieae</taxon>
        <taxon>Trifolium</taxon>
    </lineage>
</organism>
<keyword evidence="4" id="KW-1185">Reference proteome</keyword>
<dbReference type="InterPro" id="IPR025131">
    <property type="entry name" value="DUF4057"/>
</dbReference>
<evidence type="ECO:0000256" key="1">
    <source>
        <dbReference type="SAM" id="MobiDB-lite"/>
    </source>
</evidence>
<dbReference type="PANTHER" id="PTHR31132">
    <property type="entry name" value="N-LYSINE METHYLTRANSFERASE"/>
    <property type="match status" value="1"/>
</dbReference>
<reference evidence="3 4" key="1">
    <citation type="journal article" date="2018" name="Front. Plant Sci.">
        <title>Red Clover (Trifolium pratense) and Zigzag Clover (T. medium) - A Picture of Genomic Similarities and Differences.</title>
        <authorList>
            <person name="Dluhosova J."/>
            <person name="Istvanek J."/>
            <person name="Nedelnik J."/>
            <person name="Repkova J."/>
        </authorList>
    </citation>
    <scope>NUCLEOTIDE SEQUENCE [LARGE SCALE GENOMIC DNA]</scope>
    <source>
        <strain evidence="4">cv. 10/8</strain>
        <tissue evidence="3">Leaf</tissue>
    </source>
</reference>
<sequence>KTKELTGNDIFGPPPEIVPRSTAAARTLESKESKDMGEPLPRNLRTSVKVSNVSVF</sequence>
<evidence type="ECO:0000259" key="2">
    <source>
        <dbReference type="Pfam" id="PF13266"/>
    </source>
</evidence>
<dbReference type="Pfam" id="PF13266">
    <property type="entry name" value="DUF4057"/>
    <property type="match status" value="1"/>
</dbReference>
<feature type="domain" description="DUF4057" evidence="2">
    <location>
        <begin position="1"/>
        <end position="53"/>
    </location>
</feature>
<dbReference type="EMBL" id="LXQA010062998">
    <property type="protein sequence ID" value="MCI06777.1"/>
    <property type="molecule type" value="Genomic_DNA"/>
</dbReference>
<comment type="caution">
    <text evidence="3">The sequence shown here is derived from an EMBL/GenBank/DDBJ whole genome shotgun (WGS) entry which is preliminary data.</text>
</comment>
<feature type="non-terminal residue" evidence="3">
    <location>
        <position position="1"/>
    </location>
</feature>
<evidence type="ECO:0000313" key="3">
    <source>
        <dbReference type="EMBL" id="MCI06777.1"/>
    </source>
</evidence>
<dbReference type="PANTHER" id="PTHR31132:SF2">
    <property type="entry name" value="HEMATOLOGICAL_NEUROLOGICAL-LIKE PROTEIN"/>
    <property type="match status" value="1"/>
</dbReference>
<feature type="compositionally biased region" description="Basic and acidic residues" evidence="1">
    <location>
        <begin position="28"/>
        <end position="37"/>
    </location>
</feature>